<dbReference type="InterPro" id="IPR017927">
    <property type="entry name" value="FAD-bd_FR_type"/>
</dbReference>
<dbReference type="Proteomes" id="UP000559256">
    <property type="component" value="Unassembled WGS sequence"/>
</dbReference>
<feature type="binding site" evidence="6">
    <location>
        <position position="152"/>
    </location>
    <ligand>
        <name>FAD</name>
        <dbReference type="ChEBI" id="CHEBI:57692"/>
    </ligand>
</feature>
<keyword evidence="7" id="KW-0472">Membrane</keyword>
<dbReference type="InterPro" id="IPR001433">
    <property type="entry name" value="OxRdtase_FAD/NAD-bd"/>
</dbReference>
<feature type="binding site" evidence="6">
    <location>
        <position position="201"/>
    </location>
    <ligand>
        <name>FAD</name>
        <dbReference type="ChEBI" id="CHEBI:57692"/>
    </ligand>
</feature>
<proteinExistence type="inferred from homology"/>
<keyword evidence="10" id="KW-1185">Reference proteome</keyword>
<dbReference type="InterPro" id="IPR008333">
    <property type="entry name" value="Cbr1-like_FAD-bd_dom"/>
</dbReference>
<keyword evidence="7" id="KW-0812">Transmembrane</keyword>
<dbReference type="SUPFAM" id="SSF63380">
    <property type="entry name" value="Riboflavin synthase domain-like"/>
    <property type="match status" value="1"/>
</dbReference>
<dbReference type="InterPro" id="IPR017938">
    <property type="entry name" value="Riboflavin_synthase-like_b-brl"/>
</dbReference>
<dbReference type="CDD" id="cd06183">
    <property type="entry name" value="cyt_b5_reduct_like"/>
    <property type="match status" value="1"/>
</dbReference>
<evidence type="ECO:0000256" key="3">
    <source>
        <dbReference type="ARBA" id="ARBA00022630"/>
    </source>
</evidence>
<dbReference type="AlphaFoldDB" id="A0A8H5GS22"/>
<protein>
    <recommendedName>
        <fullName evidence="8">FAD-binding FR-type domain-containing protein</fullName>
    </recommendedName>
</protein>
<reference evidence="9 10" key="1">
    <citation type="journal article" date="2020" name="ISME J.">
        <title>Uncovering the hidden diversity of litter-decomposition mechanisms in mushroom-forming fungi.</title>
        <authorList>
            <person name="Floudas D."/>
            <person name="Bentzer J."/>
            <person name="Ahren D."/>
            <person name="Johansson T."/>
            <person name="Persson P."/>
            <person name="Tunlid A."/>
        </authorList>
    </citation>
    <scope>NUCLEOTIDE SEQUENCE [LARGE SCALE GENOMIC DNA]</scope>
    <source>
        <strain evidence="9 10">CBS 291.85</strain>
    </source>
</reference>
<dbReference type="Gene3D" id="3.40.50.80">
    <property type="entry name" value="Nucleotide-binding domain of ferredoxin-NADP reductase (FNR) module"/>
    <property type="match status" value="1"/>
</dbReference>
<organism evidence="9 10">
    <name type="scientific">Tetrapyrgos nigripes</name>
    <dbReference type="NCBI Taxonomy" id="182062"/>
    <lineage>
        <taxon>Eukaryota</taxon>
        <taxon>Fungi</taxon>
        <taxon>Dikarya</taxon>
        <taxon>Basidiomycota</taxon>
        <taxon>Agaricomycotina</taxon>
        <taxon>Agaricomycetes</taxon>
        <taxon>Agaricomycetidae</taxon>
        <taxon>Agaricales</taxon>
        <taxon>Marasmiineae</taxon>
        <taxon>Marasmiaceae</taxon>
        <taxon>Tetrapyrgos</taxon>
    </lineage>
</organism>
<keyword evidence="3 6" id="KW-0285">Flavoprotein</keyword>
<feature type="binding site" evidence="6">
    <location>
        <position position="135"/>
    </location>
    <ligand>
        <name>FAD</name>
        <dbReference type="ChEBI" id="CHEBI:57692"/>
    </ligand>
</feature>
<keyword evidence="4 6" id="KW-0274">FAD</keyword>
<dbReference type="Pfam" id="PF00175">
    <property type="entry name" value="NAD_binding_1"/>
    <property type="match status" value="1"/>
</dbReference>
<keyword evidence="7" id="KW-1133">Transmembrane helix</keyword>
<dbReference type="PROSITE" id="PS51384">
    <property type="entry name" value="FAD_FR"/>
    <property type="match status" value="1"/>
</dbReference>
<accession>A0A8H5GS22</accession>
<name>A0A8H5GS22_9AGAR</name>
<evidence type="ECO:0000313" key="9">
    <source>
        <dbReference type="EMBL" id="KAF5369943.1"/>
    </source>
</evidence>
<dbReference type="InterPro" id="IPR001834">
    <property type="entry name" value="CBR-like"/>
</dbReference>
<comment type="similarity">
    <text evidence="2">Belongs to the flavoprotein pyridine nucleotide cytochrome reductase family.</text>
</comment>
<sequence length="357" mass="39814">MLRTFRSRAFHASSFRAKATVENPARSFRFSKYLGTITVVGIGAATSAYFFFPDASRGAPTLKNEKLSPSHFTPCKVTSTEPCGPNSQLITVAIPPNALPHSHSATETETETSPPFSPIWSVFIKDDDIQVERPYTPLEGVNERGEMLFWIKKYPHGEVARWLHSKVVGEEIGLRGPLQTWRWEDKEWDQVIMISGGTGITPFYQLFHSVISRLPSAHKTRFTLLHSSRAPSELPPPSILKPMISYAETNPDRLKMQLCVDSYGEGDHSRHHLGQKMELGRISKLHIKKSLGDVQSWWNWFSGHSDPTNQQKTLFLVCGPESMIAAIAGPYGRNFSQGAVGGVLAELGYTSGQVYKL</sequence>
<evidence type="ECO:0000259" key="8">
    <source>
        <dbReference type="PROSITE" id="PS51384"/>
    </source>
</evidence>
<dbReference type="InterPro" id="IPR039261">
    <property type="entry name" value="FNR_nucleotide-bd"/>
</dbReference>
<gene>
    <name evidence="9" type="ORF">D9758_001297</name>
</gene>
<keyword evidence="5" id="KW-0560">Oxidoreductase</keyword>
<dbReference type="PRINTS" id="PR00406">
    <property type="entry name" value="CYTB5RDTASE"/>
</dbReference>
<evidence type="ECO:0000256" key="5">
    <source>
        <dbReference type="ARBA" id="ARBA00023002"/>
    </source>
</evidence>
<feature type="transmembrane region" description="Helical" evidence="7">
    <location>
        <begin position="33"/>
        <end position="52"/>
    </location>
</feature>
<dbReference type="OrthoDB" id="432685at2759"/>
<evidence type="ECO:0000313" key="10">
    <source>
        <dbReference type="Proteomes" id="UP000559256"/>
    </source>
</evidence>
<evidence type="ECO:0000256" key="6">
    <source>
        <dbReference type="PIRSR" id="PIRSR601834-1"/>
    </source>
</evidence>
<evidence type="ECO:0000256" key="7">
    <source>
        <dbReference type="SAM" id="Phobius"/>
    </source>
</evidence>
<comment type="cofactor">
    <cofactor evidence="1 6">
        <name>FAD</name>
        <dbReference type="ChEBI" id="CHEBI:57692"/>
    </cofactor>
</comment>
<feature type="domain" description="FAD-binding FR-type" evidence="8">
    <location>
        <begin position="70"/>
        <end position="184"/>
    </location>
</feature>
<dbReference type="Gene3D" id="2.40.30.10">
    <property type="entry name" value="Translation factors"/>
    <property type="match status" value="1"/>
</dbReference>
<dbReference type="EMBL" id="JAACJM010000012">
    <property type="protein sequence ID" value="KAF5369943.1"/>
    <property type="molecule type" value="Genomic_DNA"/>
</dbReference>
<feature type="binding site" evidence="6">
    <location>
        <position position="133"/>
    </location>
    <ligand>
        <name>FAD</name>
        <dbReference type="ChEBI" id="CHEBI:57692"/>
    </ligand>
</feature>
<evidence type="ECO:0000256" key="2">
    <source>
        <dbReference type="ARBA" id="ARBA00006105"/>
    </source>
</evidence>
<comment type="caution">
    <text evidence="9">The sequence shown here is derived from an EMBL/GenBank/DDBJ whole genome shotgun (WGS) entry which is preliminary data.</text>
</comment>
<dbReference type="GO" id="GO:0005739">
    <property type="term" value="C:mitochondrion"/>
    <property type="evidence" value="ECO:0007669"/>
    <property type="project" value="TreeGrafter"/>
</dbReference>
<feature type="binding site" evidence="6">
    <location>
        <position position="134"/>
    </location>
    <ligand>
        <name>FAD</name>
        <dbReference type="ChEBI" id="CHEBI:57692"/>
    </ligand>
</feature>
<evidence type="ECO:0000256" key="4">
    <source>
        <dbReference type="ARBA" id="ARBA00022827"/>
    </source>
</evidence>
<dbReference type="SUPFAM" id="SSF52343">
    <property type="entry name" value="Ferredoxin reductase-like, C-terminal NADP-linked domain"/>
    <property type="match status" value="1"/>
</dbReference>
<dbReference type="PANTHER" id="PTHR19370:SF189">
    <property type="entry name" value="CYTOCHROME C MITOCHONDRIAL IMPORT FACTOR CYC2"/>
    <property type="match status" value="1"/>
</dbReference>
<feature type="binding site" evidence="6">
    <location>
        <position position="159"/>
    </location>
    <ligand>
        <name>FAD</name>
        <dbReference type="ChEBI" id="CHEBI:57692"/>
    </ligand>
</feature>
<dbReference type="GO" id="GO:0016491">
    <property type="term" value="F:oxidoreductase activity"/>
    <property type="evidence" value="ECO:0007669"/>
    <property type="project" value="UniProtKB-KW"/>
</dbReference>
<evidence type="ECO:0000256" key="1">
    <source>
        <dbReference type="ARBA" id="ARBA00001974"/>
    </source>
</evidence>
<dbReference type="Pfam" id="PF00970">
    <property type="entry name" value="FAD_binding_6"/>
    <property type="match status" value="1"/>
</dbReference>
<dbReference type="PANTHER" id="PTHR19370">
    <property type="entry name" value="NADH-CYTOCHROME B5 REDUCTASE"/>
    <property type="match status" value="1"/>
</dbReference>